<feature type="compositionally biased region" description="Basic and acidic residues" evidence="1">
    <location>
        <begin position="82"/>
        <end position="92"/>
    </location>
</feature>
<comment type="caution">
    <text evidence="2">The sequence shown here is derived from an EMBL/GenBank/DDBJ whole genome shotgun (WGS) entry which is preliminary data.</text>
</comment>
<feature type="compositionally biased region" description="Basic and acidic residues" evidence="1">
    <location>
        <begin position="54"/>
        <end position="72"/>
    </location>
</feature>
<organism evidence="2 3">
    <name type="scientific">Actinacidiphila bryophytorum</name>
    <dbReference type="NCBI Taxonomy" id="1436133"/>
    <lineage>
        <taxon>Bacteria</taxon>
        <taxon>Bacillati</taxon>
        <taxon>Actinomycetota</taxon>
        <taxon>Actinomycetes</taxon>
        <taxon>Kitasatosporales</taxon>
        <taxon>Streptomycetaceae</taxon>
        <taxon>Actinacidiphila</taxon>
    </lineage>
</organism>
<evidence type="ECO:0000256" key="1">
    <source>
        <dbReference type="SAM" id="MobiDB-lite"/>
    </source>
</evidence>
<feature type="region of interest" description="Disordered" evidence="1">
    <location>
        <begin position="215"/>
        <end position="260"/>
    </location>
</feature>
<dbReference type="EMBL" id="CAJVAX010000001">
    <property type="protein sequence ID" value="CAG7603862.1"/>
    <property type="molecule type" value="Genomic_DNA"/>
</dbReference>
<name>A0A9W4E6N0_9ACTN</name>
<keyword evidence="3" id="KW-1185">Reference proteome</keyword>
<feature type="region of interest" description="Disordered" evidence="1">
    <location>
        <begin position="32"/>
        <end position="92"/>
    </location>
</feature>
<evidence type="ECO:0000313" key="2">
    <source>
        <dbReference type="EMBL" id="CAG7603862.1"/>
    </source>
</evidence>
<protein>
    <submittedName>
        <fullName evidence="2">Uncharacterized protein</fullName>
    </submittedName>
</protein>
<evidence type="ECO:0000313" key="3">
    <source>
        <dbReference type="Proteomes" id="UP001153328"/>
    </source>
</evidence>
<dbReference type="AlphaFoldDB" id="A0A9W4E6N0"/>
<proteinExistence type="predicted"/>
<dbReference type="Proteomes" id="UP001153328">
    <property type="component" value="Unassembled WGS sequence"/>
</dbReference>
<feature type="region of interest" description="Disordered" evidence="1">
    <location>
        <begin position="111"/>
        <end position="140"/>
    </location>
</feature>
<sequence>MVAVVVGEAEPVVEGAGGVVVGLDLEVGGGGALAGGLPGERAHDGQGEAAPPVRRYDLDGPEERPRPVHDGPPDGAGGAGEPDGRTAGDDGECRVRKVPCAVVGGQPVRVGGAGQGDGLGCVRQQGQRRERRGPDERVGLACPSAVGGPCGVRRGVGQLEVRGRAAFAVPAFDFGERLVERQPGVADGQHGVGTPGEAAGIPEGPVAERCGLGRGPRPGGDGVEFPVRHSRNSGPAPDRCGRDDLAGHEGGFRDSDGFAGPARDLHHSLVPGCENTDRIGERGAPVSDIRQLPHGYTFSHVNGGDTDFESRTGREIRWHACPSCSVRAQERRY</sequence>
<accession>A0A9W4E6N0</accession>
<feature type="compositionally biased region" description="Basic and acidic residues" evidence="1">
    <location>
        <begin position="239"/>
        <end position="256"/>
    </location>
</feature>
<reference evidence="2" key="1">
    <citation type="submission" date="2021-06" db="EMBL/GenBank/DDBJ databases">
        <authorList>
            <person name="Arsene-Ploetze F."/>
        </authorList>
    </citation>
    <scope>NUCLEOTIDE SEQUENCE</scope>
    <source>
        <strain evidence="2">SBRY1</strain>
    </source>
</reference>
<gene>
    <name evidence="2" type="ORF">SBRY_10659</name>
</gene>